<keyword evidence="12" id="KW-1185">Reference proteome</keyword>
<keyword evidence="2" id="KW-1003">Cell membrane</keyword>
<feature type="domain" description="G-protein coupled receptors family 1 profile" evidence="10">
    <location>
        <begin position="1"/>
        <end position="152"/>
    </location>
</feature>
<dbReference type="GO" id="GO:0005886">
    <property type="term" value="C:plasma membrane"/>
    <property type="evidence" value="ECO:0007669"/>
    <property type="project" value="UniProtKB-SubCell"/>
</dbReference>
<dbReference type="PANTHER" id="PTHR11334:SF29">
    <property type="entry name" value="MAS-RELATED G-PROTEIN COUPLED RECEPTOR MEMBER X2"/>
    <property type="match status" value="1"/>
</dbReference>
<evidence type="ECO:0000256" key="1">
    <source>
        <dbReference type="ARBA" id="ARBA00004651"/>
    </source>
</evidence>
<keyword evidence="3 9" id="KW-0812">Transmembrane</keyword>
<dbReference type="STRING" id="55661.A0A091GZP9"/>
<keyword evidence="5" id="KW-0297">G-protein coupled receptor</keyword>
<keyword evidence="7" id="KW-0675">Receptor</keyword>
<feature type="transmembrane region" description="Helical" evidence="9">
    <location>
        <begin position="136"/>
        <end position="155"/>
    </location>
</feature>
<feature type="non-terminal residue" evidence="11">
    <location>
        <position position="178"/>
    </location>
</feature>
<protein>
    <submittedName>
        <fullName evidence="11">Proto-oncogene Mas</fullName>
    </submittedName>
</protein>
<dbReference type="GO" id="GO:0004930">
    <property type="term" value="F:G protein-coupled receptor activity"/>
    <property type="evidence" value="ECO:0007669"/>
    <property type="project" value="UniProtKB-KW"/>
</dbReference>
<keyword evidence="8" id="KW-0807">Transducer</keyword>
<accession>A0A091GZP9</accession>
<evidence type="ECO:0000256" key="8">
    <source>
        <dbReference type="ARBA" id="ARBA00023224"/>
    </source>
</evidence>
<feature type="transmembrane region" description="Helical" evidence="9">
    <location>
        <begin position="30"/>
        <end position="54"/>
    </location>
</feature>
<evidence type="ECO:0000259" key="10">
    <source>
        <dbReference type="PROSITE" id="PS50262"/>
    </source>
</evidence>
<dbReference type="EMBL" id="KL448050">
    <property type="protein sequence ID" value="KFO79582.1"/>
    <property type="molecule type" value="Genomic_DNA"/>
</dbReference>
<proteinExistence type="predicted"/>
<dbReference type="PROSITE" id="PS50262">
    <property type="entry name" value="G_PROTEIN_RECEP_F1_2"/>
    <property type="match status" value="1"/>
</dbReference>
<dbReference type="Gene3D" id="1.20.1070.10">
    <property type="entry name" value="Rhodopsin 7-helix transmembrane proteins"/>
    <property type="match status" value="1"/>
</dbReference>
<comment type="subcellular location">
    <subcellularLocation>
        <location evidence="1">Cell membrane</location>
        <topology evidence="1">Multi-pass membrane protein</topology>
    </subcellularLocation>
</comment>
<evidence type="ECO:0000256" key="3">
    <source>
        <dbReference type="ARBA" id="ARBA00022692"/>
    </source>
</evidence>
<dbReference type="InterPro" id="IPR017452">
    <property type="entry name" value="GPCR_Rhodpsn_7TM"/>
</dbReference>
<feature type="transmembrane region" description="Helical" evidence="9">
    <location>
        <begin position="100"/>
        <end position="124"/>
    </location>
</feature>
<feature type="non-terminal residue" evidence="11">
    <location>
        <position position="1"/>
    </location>
</feature>
<feature type="transmembrane region" description="Helical" evidence="9">
    <location>
        <begin position="66"/>
        <end position="88"/>
    </location>
</feature>
<evidence type="ECO:0000313" key="11">
    <source>
        <dbReference type="EMBL" id="KFO79582.1"/>
    </source>
</evidence>
<evidence type="ECO:0000256" key="6">
    <source>
        <dbReference type="ARBA" id="ARBA00023136"/>
    </source>
</evidence>
<name>A0A091GZP9_CUCCA</name>
<reference evidence="11 12" key="1">
    <citation type="submission" date="2014-04" db="EMBL/GenBank/DDBJ databases">
        <title>Genome evolution of avian class.</title>
        <authorList>
            <person name="Zhang G."/>
            <person name="Li C."/>
        </authorList>
    </citation>
    <scope>NUCLEOTIDE SEQUENCE [LARGE SCALE GENOMIC DNA]</scope>
    <source>
        <strain evidence="11">BGI_N303</strain>
    </source>
</reference>
<organism evidence="11 12">
    <name type="scientific">Cuculus canorus</name>
    <name type="common">Common cuckoo</name>
    <dbReference type="NCBI Taxonomy" id="55661"/>
    <lineage>
        <taxon>Eukaryota</taxon>
        <taxon>Metazoa</taxon>
        <taxon>Chordata</taxon>
        <taxon>Craniata</taxon>
        <taxon>Vertebrata</taxon>
        <taxon>Euteleostomi</taxon>
        <taxon>Archelosauria</taxon>
        <taxon>Archosauria</taxon>
        <taxon>Dinosauria</taxon>
        <taxon>Saurischia</taxon>
        <taxon>Theropoda</taxon>
        <taxon>Coelurosauria</taxon>
        <taxon>Aves</taxon>
        <taxon>Neognathae</taxon>
        <taxon>Neoaves</taxon>
        <taxon>Otidimorphae</taxon>
        <taxon>Cuculiformes</taxon>
        <taxon>Cuculidae</taxon>
        <taxon>Cuculus</taxon>
    </lineage>
</organism>
<evidence type="ECO:0000256" key="9">
    <source>
        <dbReference type="SAM" id="Phobius"/>
    </source>
</evidence>
<dbReference type="PANTHER" id="PTHR11334">
    <property type="entry name" value="MAS-RELATED G-PROTEIN COUPLED RECEPTOR"/>
    <property type="match status" value="1"/>
</dbReference>
<dbReference type="SUPFAM" id="SSF81321">
    <property type="entry name" value="Family A G protein-coupled receptor-like"/>
    <property type="match status" value="1"/>
</dbReference>
<evidence type="ECO:0000256" key="7">
    <source>
        <dbReference type="ARBA" id="ARBA00023170"/>
    </source>
</evidence>
<evidence type="ECO:0000256" key="2">
    <source>
        <dbReference type="ARBA" id="ARBA00022475"/>
    </source>
</evidence>
<dbReference type="PRINTS" id="PR02108">
    <property type="entry name" value="MRGPCRFAMILY"/>
</dbReference>
<gene>
    <name evidence="11" type="ORF">N303_13632</name>
</gene>
<dbReference type="InterPro" id="IPR026234">
    <property type="entry name" value="MRGPCRFAMILY"/>
</dbReference>
<evidence type="ECO:0000256" key="4">
    <source>
        <dbReference type="ARBA" id="ARBA00022989"/>
    </source>
</evidence>
<keyword evidence="6 9" id="KW-0472">Membrane</keyword>
<evidence type="ECO:0000256" key="5">
    <source>
        <dbReference type="ARBA" id="ARBA00023040"/>
    </source>
</evidence>
<evidence type="ECO:0000313" key="12">
    <source>
        <dbReference type="Proteomes" id="UP000053760"/>
    </source>
</evidence>
<dbReference type="AlphaFoldDB" id="A0A091GZP9"/>
<keyword evidence="4 9" id="KW-1133">Transmembrane helix</keyword>
<sequence length="178" mass="20399">LLSAMSMERCLSVLFPIWYRCHRPKRLSGILCGVLWALAGLFVSLVFIGCYIPLPISCERLLQGISIVNFLIFSLFPFVSNISLYLKLQCGSQRRHLGKLYVVVLLSVIFLFIFGFPLTVVVFLDPVYLNLFYLHISYLLASMNSSINPIIYFLVGSCQQRRFHSSAKVAFRQVFEEK</sequence>
<dbReference type="Proteomes" id="UP000053760">
    <property type="component" value="Unassembled WGS sequence"/>
</dbReference>